<dbReference type="Proteomes" id="UP000271098">
    <property type="component" value="Unassembled WGS sequence"/>
</dbReference>
<protein>
    <submittedName>
        <fullName evidence="4">DNA methylase</fullName>
    </submittedName>
</protein>
<reference evidence="2 3" key="2">
    <citation type="submission" date="2018-11" db="EMBL/GenBank/DDBJ databases">
        <authorList>
            <consortium name="Pathogen Informatics"/>
        </authorList>
    </citation>
    <scope>NUCLEOTIDE SEQUENCE [LARGE SCALE GENOMIC DNA]</scope>
</reference>
<proteinExistence type="predicted"/>
<accession>A0A183CW63</accession>
<keyword evidence="3" id="KW-1185">Reference proteome</keyword>
<sequence length="146" mass="16869">MIHCYKFDFQQSVEKHVQEVPIASGFEILQNKASLRVVTFNKNMTKPVVPAQESFGLFPAAAPQETQPQSESESAQEQFINQLESNLFPEQEARRRAHDALVENMMPLFRPFRTLIEYDDKYKGRFINTDLGRLYLACQKCPARGR</sequence>
<dbReference type="WBParaSite" id="GPUH_0000070401-mRNA-1">
    <property type="protein sequence ID" value="GPUH_0000070401-mRNA-1"/>
    <property type="gene ID" value="GPUH_0000070401"/>
</dbReference>
<feature type="region of interest" description="Disordered" evidence="1">
    <location>
        <begin position="59"/>
        <end position="78"/>
    </location>
</feature>
<name>A0A183CW63_9BILA</name>
<reference evidence="4" key="1">
    <citation type="submission" date="2016-06" db="UniProtKB">
        <authorList>
            <consortium name="WormBaseParasite"/>
        </authorList>
    </citation>
    <scope>IDENTIFICATION</scope>
</reference>
<feature type="compositionally biased region" description="Low complexity" evidence="1">
    <location>
        <begin position="62"/>
        <end position="78"/>
    </location>
</feature>
<dbReference type="AlphaFoldDB" id="A0A183CW63"/>
<evidence type="ECO:0000256" key="1">
    <source>
        <dbReference type="SAM" id="MobiDB-lite"/>
    </source>
</evidence>
<evidence type="ECO:0000313" key="3">
    <source>
        <dbReference type="Proteomes" id="UP000271098"/>
    </source>
</evidence>
<gene>
    <name evidence="2" type="ORF">GPUH_LOCUS704</name>
</gene>
<organism evidence="4">
    <name type="scientific">Gongylonema pulchrum</name>
    <dbReference type="NCBI Taxonomy" id="637853"/>
    <lineage>
        <taxon>Eukaryota</taxon>
        <taxon>Metazoa</taxon>
        <taxon>Ecdysozoa</taxon>
        <taxon>Nematoda</taxon>
        <taxon>Chromadorea</taxon>
        <taxon>Rhabditida</taxon>
        <taxon>Spirurina</taxon>
        <taxon>Spiruromorpha</taxon>
        <taxon>Spiruroidea</taxon>
        <taxon>Gongylonematidae</taxon>
        <taxon>Gongylonema</taxon>
    </lineage>
</organism>
<dbReference type="EMBL" id="UYRT01000688">
    <property type="protein sequence ID" value="VDK28564.1"/>
    <property type="molecule type" value="Genomic_DNA"/>
</dbReference>
<evidence type="ECO:0000313" key="2">
    <source>
        <dbReference type="EMBL" id="VDK28564.1"/>
    </source>
</evidence>
<evidence type="ECO:0000313" key="4">
    <source>
        <dbReference type="WBParaSite" id="GPUH_0000070401-mRNA-1"/>
    </source>
</evidence>